<evidence type="ECO:0000313" key="2">
    <source>
        <dbReference type="EMBL" id="GAK51720.1"/>
    </source>
</evidence>
<keyword evidence="1" id="KW-0472">Membrane</keyword>
<dbReference type="EMBL" id="DF820457">
    <property type="protein sequence ID" value="GAK51720.1"/>
    <property type="molecule type" value="Genomic_DNA"/>
</dbReference>
<feature type="transmembrane region" description="Helical" evidence="1">
    <location>
        <begin position="360"/>
        <end position="383"/>
    </location>
</feature>
<dbReference type="AlphaFoldDB" id="A0A081BMV4"/>
<feature type="transmembrane region" description="Helical" evidence="1">
    <location>
        <begin position="184"/>
        <end position="207"/>
    </location>
</feature>
<dbReference type="HOGENOM" id="CLU_686362_0_0_0"/>
<evidence type="ECO:0000256" key="1">
    <source>
        <dbReference type="SAM" id="Phobius"/>
    </source>
</evidence>
<proteinExistence type="predicted"/>
<name>A0A081BMV4_9BACT</name>
<accession>A0A081BMV4</accession>
<feature type="transmembrane region" description="Helical" evidence="1">
    <location>
        <begin position="102"/>
        <end position="128"/>
    </location>
</feature>
<feature type="transmembrane region" description="Helical" evidence="1">
    <location>
        <begin position="258"/>
        <end position="280"/>
    </location>
</feature>
<evidence type="ECO:0000313" key="3">
    <source>
        <dbReference type="Proteomes" id="UP000030700"/>
    </source>
</evidence>
<feature type="transmembrane region" description="Helical" evidence="1">
    <location>
        <begin position="140"/>
        <end position="164"/>
    </location>
</feature>
<protein>
    <submittedName>
        <fullName evidence="2">Uncharacterized protein</fullName>
    </submittedName>
</protein>
<feature type="transmembrane region" description="Helical" evidence="1">
    <location>
        <begin position="77"/>
        <end position="96"/>
    </location>
</feature>
<organism evidence="2">
    <name type="scientific">Candidatus Moduliflexus flocculans</name>
    <dbReference type="NCBI Taxonomy" id="1499966"/>
    <lineage>
        <taxon>Bacteria</taxon>
        <taxon>Candidatus Moduliflexota</taxon>
        <taxon>Candidatus Moduliflexia</taxon>
        <taxon>Candidatus Moduliflexales</taxon>
        <taxon>Candidatus Moduliflexaceae</taxon>
    </lineage>
</organism>
<reference evidence="2" key="1">
    <citation type="journal article" date="2015" name="PeerJ">
        <title>First genomic representation of candidate bacterial phylum KSB3 points to enhanced environmental sensing as a trigger of wastewater bulking.</title>
        <authorList>
            <person name="Sekiguchi Y."/>
            <person name="Ohashi A."/>
            <person name="Parks D.H."/>
            <person name="Yamauchi T."/>
            <person name="Tyson G.W."/>
            <person name="Hugenholtz P."/>
        </authorList>
    </citation>
    <scope>NUCLEOTIDE SEQUENCE [LARGE SCALE GENOMIC DNA]</scope>
</reference>
<feature type="transmembrane region" description="Helical" evidence="1">
    <location>
        <begin position="292"/>
        <end position="323"/>
    </location>
</feature>
<dbReference type="Proteomes" id="UP000030700">
    <property type="component" value="Unassembled WGS sequence"/>
</dbReference>
<gene>
    <name evidence="2" type="ORF">U14_02965</name>
</gene>
<keyword evidence="1" id="KW-0812">Transmembrane</keyword>
<keyword evidence="3" id="KW-1185">Reference proteome</keyword>
<sequence length="401" mass="46590">MKNISVFILIILITLSFLYSPGTGDMDIWMKWSHNIDNYGIAEGYKINMTDYPPYSSVILFCAVQFCHLFKMEMFTAIKLSIVVLLFLTSLIFWFWNFNINMMILLHFSLFLNSVALGYIDIYFAPMLILSMWALREKRLILFTLCFSIACLIKWQPIIILPFIMSYIVKEFMDCKSIDRKNFYSMLSVAIIIVIFTMYIFGLTPVLRAFKASLSHNFLSGNALNFNWILTHLLHVLYPESFGNLVNGLSTYICTNSLKVTLISRILFLLSYVITILMFLKRKKKFEFLILFSLLGFLSYFIFNIGVHENHLFLATILAIILLSENKKYFWLTMNVILMNNINLFLFYGSDGLGLRFNRVIGNFIDIALIISLFNVTFFSVAWGKIMLIKVNVEECNEIGV</sequence>
<feature type="transmembrane region" description="Helical" evidence="1">
    <location>
        <begin position="329"/>
        <end position="348"/>
    </location>
</feature>
<keyword evidence="1" id="KW-1133">Transmembrane helix</keyword>
<dbReference type="STRING" id="1499966.U14_02965"/>